<evidence type="ECO:0000313" key="2">
    <source>
        <dbReference type="EMBL" id="CAF4038288.1"/>
    </source>
</evidence>
<reference evidence="1" key="1">
    <citation type="submission" date="2021-02" db="EMBL/GenBank/DDBJ databases">
        <authorList>
            <person name="Nowell W R."/>
        </authorList>
    </citation>
    <scope>NUCLEOTIDE SEQUENCE</scope>
</reference>
<dbReference type="AlphaFoldDB" id="A0A8S2EQ86"/>
<dbReference type="Gene3D" id="2.120.10.30">
    <property type="entry name" value="TolB, C-terminal domain"/>
    <property type="match status" value="1"/>
</dbReference>
<name>A0A8S2EQ86_9BILA</name>
<organism evidence="1 3">
    <name type="scientific">Didymodactylos carnosus</name>
    <dbReference type="NCBI Taxonomy" id="1234261"/>
    <lineage>
        <taxon>Eukaryota</taxon>
        <taxon>Metazoa</taxon>
        <taxon>Spiralia</taxon>
        <taxon>Gnathifera</taxon>
        <taxon>Rotifera</taxon>
        <taxon>Eurotatoria</taxon>
        <taxon>Bdelloidea</taxon>
        <taxon>Philodinida</taxon>
        <taxon>Philodinidae</taxon>
        <taxon>Didymodactylos</taxon>
    </lineage>
</organism>
<comment type="caution">
    <text evidence="1">The sequence shown here is derived from an EMBL/GenBank/DDBJ whole genome shotgun (WGS) entry which is preliminary data.</text>
</comment>
<dbReference type="SUPFAM" id="SSF63825">
    <property type="entry name" value="YWTD domain"/>
    <property type="match status" value="1"/>
</dbReference>
<gene>
    <name evidence="1" type="ORF">OVA965_LOCUS25340</name>
    <name evidence="2" type="ORF">TMI583_LOCUS26070</name>
</gene>
<sequence>MTVARGGGQGDTGHQLYRPRGFFVDSDENMFISDSTGIQVFKANSSEGYTIVHTEEHFKGIAESKVKPGEFYAVSSSEGLIKYSSAGLKLKIIGPDIREFPNGANNPAGQLVINNLARPIDFTLDPFGNLYIAEGGRYYVSQWSVKDRRLKVIAGVNDEDGDDAEHLYSPFNIFLESKHSLYVSDYTNHRIQKFEFEGGDLWC</sequence>
<accession>A0A8S2EQ86</accession>
<protein>
    <submittedName>
        <fullName evidence="1">Uncharacterized protein</fullName>
    </submittedName>
</protein>
<dbReference type="EMBL" id="CAJOBA010037227">
    <property type="protein sequence ID" value="CAF4038288.1"/>
    <property type="molecule type" value="Genomic_DNA"/>
</dbReference>
<dbReference type="Proteomes" id="UP000682733">
    <property type="component" value="Unassembled WGS sequence"/>
</dbReference>
<dbReference type="Proteomes" id="UP000677228">
    <property type="component" value="Unassembled WGS sequence"/>
</dbReference>
<dbReference type="EMBL" id="CAJNOK010015680">
    <property type="protein sequence ID" value="CAF1230217.1"/>
    <property type="molecule type" value="Genomic_DNA"/>
</dbReference>
<proteinExistence type="predicted"/>
<dbReference type="InterPro" id="IPR011042">
    <property type="entry name" value="6-blade_b-propeller_TolB-like"/>
</dbReference>
<evidence type="ECO:0000313" key="3">
    <source>
        <dbReference type="Proteomes" id="UP000677228"/>
    </source>
</evidence>
<evidence type="ECO:0000313" key="1">
    <source>
        <dbReference type="EMBL" id="CAF1230217.1"/>
    </source>
</evidence>